<evidence type="ECO:0000313" key="2">
    <source>
        <dbReference type="EMBL" id="MBB6326504.1"/>
    </source>
</evidence>
<evidence type="ECO:0000313" key="3">
    <source>
        <dbReference type="Proteomes" id="UP000588604"/>
    </source>
</evidence>
<feature type="transmembrane region" description="Helical" evidence="1">
    <location>
        <begin position="15"/>
        <end position="36"/>
    </location>
</feature>
<organism evidence="2 3">
    <name type="scientific">Algoriphagus iocasae</name>
    <dbReference type="NCBI Taxonomy" id="1836499"/>
    <lineage>
        <taxon>Bacteria</taxon>
        <taxon>Pseudomonadati</taxon>
        <taxon>Bacteroidota</taxon>
        <taxon>Cytophagia</taxon>
        <taxon>Cytophagales</taxon>
        <taxon>Cyclobacteriaceae</taxon>
        <taxon>Algoriphagus</taxon>
    </lineage>
</organism>
<comment type="caution">
    <text evidence="2">The sequence shown here is derived from an EMBL/GenBank/DDBJ whole genome shotgun (WGS) entry which is preliminary data.</text>
</comment>
<protein>
    <submittedName>
        <fullName evidence="2">Uncharacterized protein</fullName>
    </submittedName>
</protein>
<dbReference type="EMBL" id="JACIJO010000002">
    <property type="protein sequence ID" value="MBB6326504.1"/>
    <property type="molecule type" value="Genomic_DNA"/>
</dbReference>
<proteinExistence type="predicted"/>
<name>A0A841MP23_9BACT</name>
<dbReference type="RefSeq" id="WP_184495102.1">
    <property type="nucleotide sequence ID" value="NZ_JACIJO010000002.1"/>
</dbReference>
<keyword evidence="1" id="KW-0472">Membrane</keyword>
<dbReference type="Proteomes" id="UP000588604">
    <property type="component" value="Unassembled WGS sequence"/>
</dbReference>
<keyword evidence="3" id="KW-1185">Reference proteome</keyword>
<keyword evidence="1" id="KW-1133">Transmembrane helix</keyword>
<keyword evidence="1" id="KW-0812">Transmembrane</keyword>
<accession>A0A841MP23</accession>
<sequence>MAKNSSRDPIFTPELLKVLKIFGLASLFLVFALSFFNDKRADNTGEDRTFKVNDSNRLFFLNLRAIHYEREARADAKMTLFRHKGLLHEESKPSLNFVIILNALKDESYIYFEPQNIDWPIDLKAVSSEGEKLFHLENGNNMLFYSYLNELSPWIEVDAGFYIQVDGNWERIWETEEERESLKEIIEDYIQLLENK</sequence>
<gene>
    <name evidence="2" type="ORF">FHS59_002132</name>
</gene>
<reference evidence="2 3" key="1">
    <citation type="submission" date="2020-08" db="EMBL/GenBank/DDBJ databases">
        <title>Genomic Encyclopedia of Type Strains, Phase IV (KMG-IV): sequencing the most valuable type-strain genomes for metagenomic binning, comparative biology and taxonomic classification.</title>
        <authorList>
            <person name="Goeker M."/>
        </authorList>
    </citation>
    <scope>NUCLEOTIDE SEQUENCE [LARGE SCALE GENOMIC DNA]</scope>
    <source>
        <strain evidence="2 3">DSM 102044</strain>
    </source>
</reference>
<evidence type="ECO:0000256" key="1">
    <source>
        <dbReference type="SAM" id="Phobius"/>
    </source>
</evidence>
<dbReference type="AlphaFoldDB" id="A0A841MP23"/>